<organism evidence="1 2">
    <name type="scientific">Sphingomonas japonica</name>
    <dbReference type="NCBI Taxonomy" id="511662"/>
    <lineage>
        <taxon>Bacteria</taxon>
        <taxon>Pseudomonadati</taxon>
        <taxon>Pseudomonadota</taxon>
        <taxon>Alphaproteobacteria</taxon>
        <taxon>Sphingomonadales</taxon>
        <taxon>Sphingomonadaceae</taxon>
        <taxon>Sphingomonas</taxon>
    </lineage>
</organism>
<evidence type="ECO:0000313" key="1">
    <source>
        <dbReference type="EMBL" id="NIJ23760.1"/>
    </source>
</evidence>
<sequence length="70" mass="7765">MDKTIYLPDRGAVADAADLMLRFGAEAGLEAAIRANRSRDLGNHVHFCRWRSIERLILVLGDDMATGTLH</sequence>
<name>A0ABX0TZM2_9SPHN</name>
<accession>A0ABX0TZM2</accession>
<dbReference type="Proteomes" id="UP000788153">
    <property type="component" value="Unassembled WGS sequence"/>
</dbReference>
<proteinExistence type="predicted"/>
<protein>
    <submittedName>
        <fullName evidence="1">Uncharacterized protein</fullName>
    </submittedName>
</protein>
<comment type="caution">
    <text evidence="1">The sequence shown here is derived from an EMBL/GenBank/DDBJ whole genome shotgun (WGS) entry which is preliminary data.</text>
</comment>
<keyword evidence="2" id="KW-1185">Reference proteome</keyword>
<dbReference type="EMBL" id="JAASQP010000001">
    <property type="protein sequence ID" value="NIJ23760.1"/>
    <property type="molecule type" value="Genomic_DNA"/>
</dbReference>
<reference evidence="1 2" key="1">
    <citation type="submission" date="2020-03" db="EMBL/GenBank/DDBJ databases">
        <title>Genomic Encyclopedia of Type Strains, Phase IV (KMG-IV): sequencing the most valuable type-strain genomes for metagenomic binning, comparative biology and taxonomic classification.</title>
        <authorList>
            <person name="Goeker M."/>
        </authorList>
    </citation>
    <scope>NUCLEOTIDE SEQUENCE [LARGE SCALE GENOMIC DNA]</scope>
    <source>
        <strain evidence="1 2">DSM 22753</strain>
    </source>
</reference>
<gene>
    <name evidence="1" type="ORF">FHT01_001302</name>
</gene>
<evidence type="ECO:0000313" key="2">
    <source>
        <dbReference type="Proteomes" id="UP000788153"/>
    </source>
</evidence>
<dbReference type="RefSeq" id="WP_140231375.1">
    <property type="nucleotide sequence ID" value="NZ_BAAAEV010000001.1"/>
</dbReference>